<protein>
    <submittedName>
        <fullName evidence="2">Transposase</fullName>
    </submittedName>
</protein>
<evidence type="ECO:0000313" key="2">
    <source>
        <dbReference type="EMBL" id="KEK21889.1"/>
    </source>
</evidence>
<comment type="caution">
    <text evidence="2">The sequence shown here is derived from an EMBL/GenBank/DDBJ whole genome shotgun (WGS) entry which is preliminary data.</text>
</comment>
<evidence type="ECO:0000259" key="1">
    <source>
        <dbReference type="Pfam" id="PF01526"/>
    </source>
</evidence>
<evidence type="ECO:0000313" key="3">
    <source>
        <dbReference type="Proteomes" id="UP000027778"/>
    </source>
</evidence>
<dbReference type="Proteomes" id="UP000027778">
    <property type="component" value="Unassembled WGS sequence"/>
</dbReference>
<name>A0A073K3L7_9BACI</name>
<keyword evidence="3" id="KW-1185">Reference proteome</keyword>
<dbReference type="AlphaFoldDB" id="A0A073K3L7"/>
<gene>
    <name evidence="2" type="ORF">BAGA_24415</name>
</gene>
<feature type="domain" description="Tn3 transposase DDE" evidence="1">
    <location>
        <begin position="2"/>
        <end position="122"/>
    </location>
</feature>
<dbReference type="eggNOG" id="COG4644">
    <property type="taxonomic scope" value="Bacteria"/>
</dbReference>
<dbReference type="EMBL" id="JOTM01000050">
    <property type="protein sequence ID" value="KEK21889.1"/>
    <property type="molecule type" value="Genomic_DNA"/>
</dbReference>
<dbReference type="InterPro" id="IPR002513">
    <property type="entry name" value="Tn3_Tnp_DDE_dom"/>
</dbReference>
<accession>A0A073K3L7</accession>
<proteinExistence type="predicted"/>
<sequence length="147" mass="17045">MLGRAIGEFGRIFKTRYLLLYLNDENYRRKILTQLNRGEARHSLARAVFYGKRGELHQSYRAGQEDQLGALGLVVNAIVVWNTRYMESALQVLRNRGHTLDDDDIARLSPLGHEHINIVGRYSFILPEEIKDGRLRTLTYKEDTPME</sequence>
<reference evidence="2 3" key="1">
    <citation type="submission" date="2014-06" db="EMBL/GenBank/DDBJ databases">
        <title>Draft genome sequence of Bacillus gaemokensis JCM 15801 (MCCC 1A00707).</title>
        <authorList>
            <person name="Lai Q."/>
            <person name="Liu Y."/>
            <person name="Shao Z."/>
        </authorList>
    </citation>
    <scope>NUCLEOTIDE SEQUENCE [LARGE SCALE GENOMIC DNA]</scope>
    <source>
        <strain evidence="2 3">JCM 15801</strain>
    </source>
</reference>
<dbReference type="GO" id="GO:0006313">
    <property type="term" value="P:DNA transposition"/>
    <property type="evidence" value="ECO:0007669"/>
    <property type="project" value="InterPro"/>
</dbReference>
<organism evidence="2 3">
    <name type="scientific">Bacillus gaemokensis</name>
    <dbReference type="NCBI Taxonomy" id="574375"/>
    <lineage>
        <taxon>Bacteria</taxon>
        <taxon>Bacillati</taxon>
        <taxon>Bacillota</taxon>
        <taxon>Bacilli</taxon>
        <taxon>Bacillales</taxon>
        <taxon>Bacillaceae</taxon>
        <taxon>Bacillus</taxon>
        <taxon>Bacillus cereus group</taxon>
    </lineage>
</organism>
<dbReference type="GO" id="GO:0004803">
    <property type="term" value="F:transposase activity"/>
    <property type="evidence" value="ECO:0007669"/>
    <property type="project" value="InterPro"/>
</dbReference>
<dbReference type="Pfam" id="PF01526">
    <property type="entry name" value="DDE_Tnp_Tn3"/>
    <property type="match status" value="1"/>
</dbReference>